<evidence type="ECO:0000313" key="2">
    <source>
        <dbReference type="EMBL" id="PSV88689.1"/>
    </source>
</evidence>
<evidence type="ECO:0000259" key="1">
    <source>
        <dbReference type="Pfam" id="PF06468"/>
    </source>
</evidence>
<evidence type="ECO:0000313" key="3">
    <source>
        <dbReference type="Proteomes" id="UP000241954"/>
    </source>
</evidence>
<proteinExistence type="predicted"/>
<dbReference type="NCBIfam" id="NF038123">
    <property type="entry name" value="NF038123_dom"/>
    <property type="match status" value="1"/>
</dbReference>
<gene>
    <name evidence="2" type="ORF">C9I88_19560</name>
</gene>
<accession>A0A2T3M8C9</accession>
<name>A0A2T3M8C9_9GAMM</name>
<dbReference type="Pfam" id="PF06468">
    <property type="entry name" value="Spond_N"/>
    <property type="match status" value="1"/>
</dbReference>
<dbReference type="Gene3D" id="2.60.40.2130">
    <property type="entry name" value="F-spondin domain"/>
    <property type="match status" value="1"/>
</dbReference>
<organism evidence="2 3">
    <name type="scientific">Photobacterium iliopiscarium</name>
    <dbReference type="NCBI Taxonomy" id="56192"/>
    <lineage>
        <taxon>Bacteria</taxon>
        <taxon>Pseudomonadati</taxon>
        <taxon>Pseudomonadota</taxon>
        <taxon>Gammaproteobacteria</taxon>
        <taxon>Vibrionales</taxon>
        <taxon>Vibrionaceae</taxon>
        <taxon>Photobacterium</taxon>
    </lineage>
</organism>
<protein>
    <recommendedName>
        <fullName evidence="1">Spondin domain-containing protein</fullName>
    </recommendedName>
</protein>
<dbReference type="Proteomes" id="UP000241954">
    <property type="component" value="Unassembled WGS sequence"/>
</dbReference>
<reference evidence="2 3" key="1">
    <citation type="submission" date="2018-01" db="EMBL/GenBank/DDBJ databases">
        <title>Whole genome sequencing of Histamine producing bacteria.</title>
        <authorList>
            <person name="Butler K."/>
        </authorList>
    </citation>
    <scope>NUCLEOTIDE SEQUENCE [LARGE SCALE GENOMIC DNA]</scope>
    <source>
        <strain evidence="2 3">NCIMB 13481</strain>
    </source>
</reference>
<sequence>MFFTPIIQAGEIEVSLTNATKGLYFTPILIVTHDNDKYVFRSGTPASPELKAMAEGGDISSLASKFSNLGADISENPAQGLLQFGKKTTAIFNTNKRYLSLVSMLLPTNDGFVGVDSWMIPTKPGTYKIRLNGYDAGTEINDEIAGNMPNPPVLNFGKNGTGISTKEINKMVHIHPGNLGDFDLQGGDSDLISSEHRWLNPVAVMTIIVK</sequence>
<dbReference type="InterPro" id="IPR009465">
    <property type="entry name" value="Spondin_N"/>
</dbReference>
<feature type="domain" description="Spondin" evidence="1">
    <location>
        <begin position="24"/>
        <end position="139"/>
    </location>
</feature>
<dbReference type="EMBL" id="PYLW01000038">
    <property type="protein sequence ID" value="PSV88689.1"/>
    <property type="molecule type" value="Genomic_DNA"/>
</dbReference>
<comment type="caution">
    <text evidence="2">The sequence shown here is derived from an EMBL/GenBank/DDBJ whole genome shotgun (WGS) entry which is preliminary data.</text>
</comment>
<dbReference type="InterPro" id="IPR038678">
    <property type="entry name" value="Spondin_N_sf"/>
</dbReference>
<dbReference type="AlphaFoldDB" id="A0A2T3M8C9"/>